<dbReference type="Gene3D" id="3.40.50.1000">
    <property type="entry name" value="HAD superfamily/HAD-like"/>
    <property type="match status" value="1"/>
</dbReference>
<reference evidence="5 6" key="1">
    <citation type="submission" date="2022-12" db="EMBL/GenBank/DDBJ databases">
        <title>Chromosome-scale assembly of the Ensete ventricosum genome.</title>
        <authorList>
            <person name="Dussert Y."/>
            <person name="Stocks J."/>
            <person name="Wendawek A."/>
            <person name="Woldeyes F."/>
            <person name="Nichols R.A."/>
            <person name="Borrell J.S."/>
        </authorList>
    </citation>
    <scope>NUCLEOTIDE SEQUENCE [LARGE SCALE GENOMIC DNA]</scope>
    <source>
        <strain evidence="6">cv. Maze</strain>
        <tissue evidence="5">Seeds</tissue>
    </source>
</reference>
<dbReference type="EMBL" id="JAQQAF010000003">
    <property type="protein sequence ID" value="KAJ8497652.1"/>
    <property type="molecule type" value="Genomic_DNA"/>
</dbReference>
<dbReference type="GO" id="GO:0003993">
    <property type="term" value="F:acid phosphatase activity"/>
    <property type="evidence" value="ECO:0007669"/>
    <property type="project" value="InterPro"/>
</dbReference>
<dbReference type="Pfam" id="PF03767">
    <property type="entry name" value="Acid_phosphat_B"/>
    <property type="match status" value="1"/>
</dbReference>
<dbReference type="Proteomes" id="UP001222027">
    <property type="component" value="Unassembled WGS sequence"/>
</dbReference>
<organism evidence="5 6">
    <name type="scientific">Ensete ventricosum</name>
    <name type="common">Abyssinian banana</name>
    <name type="synonym">Musa ensete</name>
    <dbReference type="NCBI Taxonomy" id="4639"/>
    <lineage>
        <taxon>Eukaryota</taxon>
        <taxon>Viridiplantae</taxon>
        <taxon>Streptophyta</taxon>
        <taxon>Embryophyta</taxon>
        <taxon>Tracheophyta</taxon>
        <taxon>Spermatophyta</taxon>
        <taxon>Magnoliopsida</taxon>
        <taxon>Liliopsida</taxon>
        <taxon>Zingiberales</taxon>
        <taxon>Musaceae</taxon>
        <taxon>Ensete</taxon>
    </lineage>
</organism>
<dbReference type="InterPro" id="IPR005519">
    <property type="entry name" value="Acid_phosphat_B-like"/>
</dbReference>
<evidence type="ECO:0000256" key="1">
    <source>
        <dbReference type="ARBA" id="ARBA00022729"/>
    </source>
</evidence>
<sequence>MMRTGVVFLFLGFCIGLVAGDWNILGFMGSKREEGDKEDTAVAAGLRNYCESWRMNVELNNIRGFEVVPGECVDYVGEYVTSTQYKVDVQRAAEEVILFLAHTFQLGGDGKDAWVFDVDDVLLSTVPYYQHHQFGSMKRNASAFEAWAKEADAPAVAHMVHLFHHIRTRGLKVFVLSSRAECLREATVGNLINVGYHGWTELILRSPEDNYSSAEKYKAAEREKMVKEGYRLWGIVGSQWSSLGGYTTARRIFKLPNPLYYEY</sequence>
<comment type="caution">
    <text evidence="5">The sequence shown here is derived from an EMBL/GenBank/DDBJ whole genome shotgun (WGS) entry which is preliminary data.</text>
</comment>
<evidence type="ECO:0008006" key="7">
    <source>
        <dbReference type="Google" id="ProtNLM"/>
    </source>
</evidence>
<comment type="similarity">
    <text evidence="3">Belongs to the APS1/VSP family.</text>
</comment>
<protein>
    <recommendedName>
        <fullName evidence="7">Acid phosphatase</fullName>
    </recommendedName>
</protein>
<evidence type="ECO:0000256" key="2">
    <source>
        <dbReference type="ARBA" id="ARBA00023180"/>
    </source>
</evidence>
<dbReference type="NCBIfam" id="TIGR01675">
    <property type="entry name" value="plant-AP"/>
    <property type="match status" value="1"/>
</dbReference>
<gene>
    <name evidence="5" type="ORF">OPV22_008204</name>
</gene>
<feature type="signal peptide" evidence="4">
    <location>
        <begin position="1"/>
        <end position="20"/>
    </location>
</feature>
<evidence type="ECO:0000256" key="3">
    <source>
        <dbReference type="PIRNR" id="PIRNR002674"/>
    </source>
</evidence>
<evidence type="ECO:0000256" key="4">
    <source>
        <dbReference type="SAM" id="SignalP"/>
    </source>
</evidence>
<dbReference type="SUPFAM" id="SSF56784">
    <property type="entry name" value="HAD-like"/>
    <property type="match status" value="1"/>
</dbReference>
<dbReference type="InterPro" id="IPR010028">
    <property type="entry name" value="Acid_phosphatase_pln"/>
</dbReference>
<keyword evidence="6" id="KW-1185">Reference proteome</keyword>
<proteinExistence type="inferred from homology"/>
<dbReference type="PANTHER" id="PTHR31284:SF24">
    <property type="entry name" value="ACID PHOSPHATASE"/>
    <property type="match status" value="1"/>
</dbReference>
<dbReference type="PANTHER" id="PTHR31284">
    <property type="entry name" value="ACID PHOSPHATASE-LIKE PROTEIN"/>
    <property type="match status" value="1"/>
</dbReference>
<feature type="chain" id="PRO_5043742761" description="Acid phosphatase" evidence="4">
    <location>
        <begin position="21"/>
        <end position="263"/>
    </location>
</feature>
<keyword evidence="2" id="KW-0325">Glycoprotein</keyword>
<dbReference type="InterPro" id="IPR014403">
    <property type="entry name" value="APS1/VSP"/>
</dbReference>
<name>A0AAV8RBR0_ENSVE</name>
<dbReference type="InterPro" id="IPR036412">
    <property type="entry name" value="HAD-like_sf"/>
</dbReference>
<evidence type="ECO:0000313" key="6">
    <source>
        <dbReference type="Proteomes" id="UP001222027"/>
    </source>
</evidence>
<dbReference type="AlphaFoldDB" id="A0AAV8RBR0"/>
<evidence type="ECO:0000313" key="5">
    <source>
        <dbReference type="EMBL" id="KAJ8497652.1"/>
    </source>
</evidence>
<keyword evidence="1 4" id="KW-0732">Signal</keyword>
<dbReference type="InterPro" id="IPR023214">
    <property type="entry name" value="HAD_sf"/>
</dbReference>
<dbReference type="PIRSF" id="PIRSF002674">
    <property type="entry name" value="VSP"/>
    <property type="match status" value="1"/>
</dbReference>
<dbReference type="CDD" id="cd07535">
    <property type="entry name" value="HAD_VSP"/>
    <property type="match status" value="1"/>
</dbReference>
<accession>A0AAV8RBR0</accession>